<organism evidence="2">
    <name type="scientific">Aphanomyces stellatus</name>
    <dbReference type="NCBI Taxonomy" id="120398"/>
    <lineage>
        <taxon>Eukaryota</taxon>
        <taxon>Sar</taxon>
        <taxon>Stramenopiles</taxon>
        <taxon>Oomycota</taxon>
        <taxon>Saprolegniomycetes</taxon>
        <taxon>Saprolegniales</taxon>
        <taxon>Verrucalvaceae</taxon>
        <taxon>Aphanomyces</taxon>
    </lineage>
</organism>
<dbReference type="EMBL" id="VJMH01004463">
    <property type="protein sequence ID" value="KAF0702918.1"/>
    <property type="molecule type" value="Genomic_DNA"/>
</dbReference>
<dbReference type="Pfam" id="PF19310">
    <property type="entry name" value="TOP_N"/>
    <property type="match status" value="1"/>
</dbReference>
<dbReference type="InterPro" id="IPR024077">
    <property type="entry name" value="Neurolysin/TOP_dom2"/>
</dbReference>
<dbReference type="Gene3D" id="1.10.1370.10">
    <property type="entry name" value="Neurolysin, domain 3"/>
    <property type="match status" value="1"/>
</dbReference>
<comment type="caution">
    <text evidence="2">The sequence shown here is derived from an EMBL/GenBank/DDBJ whole genome shotgun (WGS) entry which is preliminary data.</text>
</comment>
<dbReference type="InterPro" id="IPR045666">
    <property type="entry name" value="OpdA_N"/>
</dbReference>
<dbReference type="OrthoDB" id="534666at2759"/>
<proteinExistence type="predicted"/>
<evidence type="ECO:0000313" key="2">
    <source>
        <dbReference type="EMBL" id="KAF0702918.1"/>
    </source>
</evidence>
<feature type="domain" description="Oligopeptidase A N-terminal" evidence="1">
    <location>
        <begin position="47"/>
        <end position="171"/>
    </location>
</feature>
<dbReference type="SUPFAM" id="SSF55486">
    <property type="entry name" value="Metalloproteases ('zincins'), catalytic domain"/>
    <property type="match status" value="1"/>
</dbReference>
<dbReference type="PANTHER" id="PTHR43660">
    <property type="entry name" value="DIPEPTIDYL CARBOXYPEPTIDASE"/>
    <property type="match status" value="1"/>
</dbReference>
<feature type="non-terminal residue" evidence="2">
    <location>
        <position position="235"/>
    </location>
</feature>
<gene>
    <name evidence="2" type="ORF">As57867_007697</name>
</gene>
<sequence>MATRPDHLPFCPPRRSSIMSPHSADDFALPRFATITPSTIAAALRTTIDETTFDLNSFEDDLGDPAAAFTWESVMDRLEIINDPLNRLWAVAMHYSKAKNSPDLRLVIAEMQDQVLAIQSRQAQSPILFYAMAKLRDSDDATTLSREQQRILDRAIQHSILHGVALVDADRNRFNDIRARLSQLYATFSNHLLDAVGAYALVVHDKTNLDGLPDSALSLYAKNAITAGFQGATTE</sequence>
<evidence type="ECO:0000259" key="1">
    <source>
        <dbReference type="Pfam" id="PF19310"/>
    </source>
</evidence>
<dbReference type="AlphaFoldDB" id="A0A6A4Z116"/>
<protein>
    <recommendedName>
        <fullName evidence="1">Oligopeptidase A N-terminal domain-containing protein</fullName>
    </recommendedName>
</protein>
<dbReference type="Gene3D" id="1.10.1370.40">
    <property type="match status" value="1"/>
</dbReference>
<dbReference type="GO" id="GO:0006508">
    <property type="term" value="P:proteolysis"/>
    <property type="evidence" value="ECO:0007669"/>
    <property type="project" value="InterPro"/>
</dbReference>
<reference evidence="2" key="1">
    <citation type="submission" date="2019-06" db="EMBL/GenBank/DDBJ databases">
        <title>Genomics analysis of Aphanomyces spp. identifies a new class of oomycete effector associated with host adaptation.</title>
        <authorList>
            <person name="Gaulin E."/>
        </authorList>
    </citation>
    <scope>NUCLEOTIDE SEQUENCE</scope>
    <source>
        <strain evidence="2">CBS 578.67</strain>
    </source>
</reference>
<name>A0A6A4Z116_9STRA</name>
<accession>A0A6A4Z116</accession>
<dbReference type="GO" id="GO:0004222">
    <property type="term" value="F:metalloendopeptidase activity"/>
    <property type="evidence" value="ECO:0007669"/>
    <property type="project" value="InterPro"/>
</dbReference>
<dbReference type="PANTHER" id="PTHR43660:SF1">
    <property type="entry name" value="DIPEPTIDYL CARBOXYPEPTIDASE"/>
    <property type="match status" value="1"/>
</dbReference>
<dbReference type="InterPro" id="IPR045090">
    <property type="entry name" value="Pept_M3A_M3B"/>
</dbReference>